<comment type="caution">
    <text evidence="2">The sequence shown here is derived from an EMBL/GenBank/DDBJ whole genome shotgun (WGS) entry which is preliminary data.</text>
</comment>
<dbReference type="NCBIfam" id="TIGR02532">
    <property type="entry name" value="IV_pilin_GFxxxE"/>
    <property type="match status" value="1"/>
</dbReference>
<gene>
    <name evidence="2" type="ORF">E6H00_17170</name>
</gene>
<keyword evidence="1" id="KW-0812">Transmembrane</keyword>
<keyword evidence="1" id="KW-0472">Membrane</keyword>
<reference evidence="2 3" key="1">
    <citation type="journal article" date="2019" name="Nat. Microbiol.">
        <title>Mediterranean grassland soil C-N compound turnover is dependent on rainfall and depth, and is mediated by genomically divergent microorganisms.</title>
        <authorList>
            <person name="Diamond S."/>
            <person name="Andeer P.F."/>
            <person name="Li Z."/>
            <person name="Crits-Christoph A."/>
            <person name="Burstein D."/>
            <person name="Anantharaman K."/>
            <person name="Lane K.R."/>
            <person name="Thomas B.C."/>
            <person name="Pan C."/>
            <person name="Northen T.R."/>
            <person name="Banfield J.F."/>
        </authorList>
    </citation>
    <scope>NUCLEOTIDE SEQUENCE [LARGE SCALE GENOMIC DNA]</scope>
    <source>
        <strain evidence="2">NP_3</strain>
    </source>
</reference>
<dbReference type="InterPro" id="IPR012902">
    <property type="entry name" value="N_methyl_site"/>
</dbReference>
<sequence length="159" mass="16830">MKRPRRKAASLRPAAPAGPGPREGGFTILEMVIVLAIMSILVTLSFTHWRNYTAQQRLRYGAIQMASNLREAEERAKAERSQYTVTLTGASSSYVIARSGGGFLENATLPTGVTPQTADTVTFSAFGVPDAAHTITLQSTAGTRTASVNASGAIAYQGP</sequence>
<accession>A0A537JTU2</accession>
<dbReference type="SUPFAM" id="SSF54523">
    <property type="entry name" value="Pili subunits"/>
    <property type="match status" value="1"/>
</dbReference>
<dbReference type="Gene3D" id="3.30.700.10">
    <property type="entry name" value="Glycoprotein, Type 4 Pilin"/>
    <property type="match status" value="1"/>
</dbReference>
<evidence type="ECO:0000313" key="3">
    <source>
        <dbReference type="Proteomes" id="UP000318509"/>
    </source>
</evidence>
<feature type="transmembrane region" description="Helical" evidence="1">
    <location>
        <begin position="28"/>
        <end position="49"/>
    </location>
</feature>
<name>A0A537JTU2_9BACT</name>
<protein>
    <submittedName>
        <fullName evidence="2">Prepilin-type N-terminal cleavage/methylation domain-containing protein</fullName>
    </submittedName>
</protein>
<dbReference type="InterPro" id="IPR045584">
    <property type="entry name" value="Pilin-like"/>
</dbReference>
<dbReference type="Pfam" id="PF07963">
    <property type="entry name" value="N_methyl"/>
    <property type="match status" value="1"/>
</dbReference>
<evidence type="ECO:0000256" key="1">
    <source>
        <dbReference type="SAM" id="Phobius"/>
    </source>
</evidence>
<evidence type="ECO:0000313" key="2">
    <source>
        <dbReference type="EMBL" id="TMI86920.1"/>
    </source>
</evidence>
<proteinExistence type="predicted"/>
<dbReference type="Proteomes" id="UP000318509">
    <property type="component" value="Unassembled WGS sequence"/>
</dbReference>
<dbReference type="EMBL" id="VBAK01000174">
    <property type="protein sequence ID" value="TMI86920.1"/>
    <property type="molecule type" value="Genomic_DNA"/>
</dbReference>
<keyword evidence="1" id="KW-1133">Transmembrane helix</keyword>
<organism evidence="2 3">
    <name type="scientific">Candidatus Segetimicrobium genomatis</name>
    <dbReference type="NCBI Taxonomy" id="2569760"/>
    <lineage>
        <taxon>Bacteria</taxon>
        <taxon>Bacillati</taxon>
        <taxon>Candidatus Sysuimicrobiota</taxon>
        <taxon>Candidatus Sysuimicrobiia</taxon>
        <taxon>Candidatus Sysuimicrobiales</taxon>
        <taxon>Candidatus Segetimicrobiaceae</taxon>
        <taxon>Candidatus Segetimicrobium</taxon>
    </lineage>
</organism>
<dbReference type="AlphaFoldDB" id="A0A537JTU2"/>